<sequence length="90" mass="10079">MTPPARFSVRARADAQTLSRLVNYFAQMDLTPSRVRAEEAHGMLRVSIEQGDIPDDRAELIAEKMRSSVLVESVELRRGRRLLSLPGKSA</sequence>
<organism evidence="1 2">
    <name type="scientific">Sphingomonas oligophenolica</name>
    <dbReference type="NCBI Taxonomy" id="301154"/>
    <lineage>
        <taxon>Bacteria</taxon>
        <taxon>Pseudomonadati</taxon>
        <taxon>Pseudomonadota</taxon>
        <taxon>Alphaproteobacteria</taxon>
        <taxon>Sphingomonadales</taxon>
        <taxon>Sphingomonadaceae</taxon>
        <taxon>Sphingomonas</taxon>
    </lineage>
</organism>
<proteinExistence type="predicted"/>
<reference evidence="1 2" key="1">
    <citation type="submission" date="2024-05" db="EMBL/GenBank/DDBJ databases">
        <authorList>
            <person name="Liu Q."/>
            <person name="Xin Y.-H."/>
        </authorList>
    </citation>
    <scope>NUCLEOTIDE SEQUENCE [LARGE SCALE GENOMIC DNA]</scope>
    <source>
        <strain evidence="1 2">CGMCC 1.10181</strain>
    </source>
</reference>
<gene>
    <name evidence="1" type="ORF">ABC974_21435</name>
</gene>
<dbReference type="Proteomes" id="UP001419910">
    <property type="component" value="Unassembled WGS sequence"/>
</dbReference>
<keyword evidence="2" id="KW-1185">Reference proteome</keyword>
<dbReference type="RefSeq" id="WP_343888424.1">
    <property type="nucleotide sequence ID" value="NZ_BAAAEH010000009.1"/>
</dbReference>
<protein>
    <recommendedName>
        <fullName evidence="3">ACT domain-containing protein</fullName>
    </recommendedName>
</protein>
<dbReference type="EMBL" id="JBDIME010000025">
    <property type="protein sequence ID" value="MEN2792208.1"/>
    <property type="molecule type" value="Genomic_DNA"/>
</dbReference>
<name>A0ABU9Y8S2_9SPHN</name>
<evidence type="ECO:0000313" key="1">
    <source>
        <dbReference type="EMBL" id="MEN2792208.1"/>
    </source>
</evidence>
<evidence type="ECO:0008006" key="3">
    <source>
        <dbReference type="Google" id="ProtNLM"/>
    </source>
</evidence>
<comment type="caution">
    <text evidence="1">The sequence shown here is derived from an EMBL/GenBank/DDBJ whole genome shotgun (WGS) entry which is preliminary data.</text>
</comment>
<accession>A0ABU9Y8S2</accession>
<evidence type="ECO:0000313" key="2">
    <source>
        <dbReference type="Proteomes" id="UP001419910"/>
    </source>
</evidence>